<evidence type="ECO:0000256" key="1">
    <source>
        <dbReference type="ARBA" id="ARBA00004651"/>
    </source>
</evidence>
<gene>
    <name evidence="11" type="ORF">E0E05_10020</name>
</gene>
<sequence>MTQAAETSVDTAPKRSSRRTNWARGFYRFRQNPLSVAGLIGVVCLLFIAAFGPQLAPYPEHLAGEINVADRFQPPSAEFWFGTNEVGQDVFSLVLAGAQVSLLSGIAVIILATLIGTVIGVIAGYFGSWLDEILMRFTDLILTLPGLILAMAIAAGLGPSIPNMILALALAWWPGFARMARGEVLSTNAELYVTAARAQGAGNMRILTRHILPNITSPVIVKMSLDVGFAIIAVASLGFIGIGVRPPTPEWGVMLSVSRTNLPHYWWTAIFPGFAIFLSVLSFNFLGDGLRDVFDPRARR</sequence>
<dbReference type="PANTHER" id="PTHR43386:SF1">
    <property type="entry name" value="D,D-DIPEPTIDE TRANSPORT SYSTEM PERMEASE PROTEIN DDPC-RELATED"/>
    <property type="match status" value="1"/>
</dbReference>
<evidence type="ECO:0000256" key="8">
    <source>
        <dbReference type="ARBA" id="ARBA00023136"/>
    </source>
</evidence>
<dbReference type="GO" id="GO:0015031">
    <property type="term" value="P:protein transport"/>
    <property type="evidence" value="ECO:0007669"/>
    <property type="project" value="UniProtKB-KW"/>
</dbReference>
<organism evidence="11 12">
    <name type="scientific">Roseitalea porphyridii</name>
    <dbReference type="NCBI Taxonomy" id="1852022"/>
    <lineage>
        <taxon>Bacteria</taxon>
        <taxon>Pseudomonadati</taxon>
        <taxon>Pseudomonadota</taxon>
        <taxon>Alphaproteobacteria</taxon>
        <taxon>Hyphomicrobiales</taxon>
        <taxon>Ahrensiaceae</taxon>
        <taxon>Roseitalea</taxon>
    </lineage>
</organism>
<comment type="subcellular location">
    <subcellularLocation>
        <location evidence="1 9">Cell membrane</location>
        <topology evidence="1 9">Multi-pass membrane protein</topology>
    </subcellularLocation>
</comment>
<evidence type="ECO:0000256" key="3">
    <source>
        <dbReference type="ARBA" id="ARBA00022475"/>
    </source>
</evidence>
<accession>A0A4P6V2I8</accession>
<evidence type="ECO:0000256" key="2">
    <source>
        <dbReference type="ARBA" id="ARBA00022448"/>
    </source>
</evidence>
<evidence type="ECO:0000259" key="10">
    <source>
        <dbReference type="PROSITE" id="PS50928"/>
    </source>
</evidence>
<dbReference type="EMBL" id="CP036532">
    <property type="protein sequence ID" value="QBK30899.1"/>
    <property type="molecule type" value="Genomic_DNA"/>
</dbReference>
<keyword evidence="12" id="KW-1185">Reference proteome</keyword>
<evidence type="ECO:0000313" key="12">
    <source>
        <dbReference type="Proteomes" id="UP000293719"/>
    </source>
</evidence>
<evidence type="ECO:0000256" key="6">
    <source>
        <dbReference type="ARBA" id="ARBA00022927"/>
    </source>
</evidence>
<dbReference type="RefSeq" id="WP_131616583.1">
    <property type="nucleotide sequence ID" value="NZ_CP036532.1"/>
</dbReference>
<keyword evidence="3" id="KW-1003">Cell membrane</keyword>
<dbReference type="InterPro" id="IPR000515">
    <property type="entry name" value="MetI-like"/>
</dbReference>
<dbReference type="GO" id="GO:0055085">
    <property type="term" value="P:transmembrane transport"/>
    <property type="evidence" value="ECO:0007669"/>
    <property type="project" value="InterPro"/>
</dbReference>
<keyword evidence="7 9" id="KW-1133">Transmembrane helix</keyword>
<keyword evidence="8 9" id="KW-0472">Membrane</keyword>
<dbReference type="OrthoDB" id="9766870at2"/>
<keyword evidence="5" id="KW-0571">Peptide transport</keyword>
<dbReference type="GO" id="GO:0015833">
    <property type="term" value="P:peptide transport"/>
    <property type="evidence" value="ECO:0007669"/>
    <property type="project" value="UniProtKB-KW"/>
</dbReference>
<feature type="transmembrane region" description="Helical" evidence="9">
    <location>
        <begin position="34"/>
        <end position="52"/>
    </location>
</feature>
<comment type="similarity">
    <text evidence="9">Belongs to the binding-protein-dependent transport system permease family.</text>
</comment>
<evidence type="ECO:0000256" key="5">
    <source>
        <dbReference type="ARBA" id="ARBA00022856"/>
    </source>
</evidence>
<dbReference type="AlphaFoldDB" id="A0A4P6V2I8"/>
<dbReference type="GeneID" id="90767632"/>
<dbReference type="Pfam" id="PF00528">
    <property type="entry name" value="BPD_transp_1"/>
    <property type="match status" value="1"/>
</dbReference>
<reference evidence="11 12" key="1">
    <citation type="journal article" date="2017" name="Int. J. Syst. Evol. Microbiol.">
        <title>Roseitalea porphyridii gen. nov., sp. nov., isolated from a red alga, and reclassification of Hoeflea suaedae Chung et al. 2013 as Pseudohoeflea suaedae gen. nov., comb. nov.</title>
        <authorList>
            <person name="Hyeon J.W."/>
            <person name="Jeong S.E."/>
            <person name="Baek K."/>
            <person name="Jeon C.O."/>
        </authorList>
    </citation>
    <scope>NUCLEOTIDE SEQUENCE [LARGE SCALE GENOMIC DNA]</scope>
    <source>
        <strain evidence="11 12">MA7-20</strain>
    </source>
</reference>
<dbReference type="InterPro" id="IPR035906">
    <property type="entry name" value="MetI-like_sf"/>
</dbReference>
<dbReference type="Proteomes" id="UP000293719">
    <property type="component" value="Chromosome"/>
</dbReference>
<dbReference type="InterPro" id="IPR050366">
    <property type="entry name" value="BP-dependent_transpt_permease"/>
</dbReference>
<dbReference type="CDD" id="cd06261">
    <property type="entry name" value="TM_PBP2"/>
    <property type="match status" value="1"/>
</dbReference>
<keyword evidence="6" id="KW-0653">Protein transport</keyword>
<feature type="domain" description="ABC transmembrane type-1" evidence="10">
    <location>
        <begin position="102"/>
        <end position="287"/>
    </location>
</feature>
<protein>
    <submittedName>
        <fullName evidence="11">ABC transporter permease</fullName>
    </submittedName>
</protein>
<dbReference type="InterPro" id="IPR025966">
    <property type="entry name" value="OppC_N"/>
</dbReference>
<feature type="transmembrane region" description="Helical" evidence="9">
    <location>
        <begin position="225"/>
        <end position="244"/>
    </location>
</feature>
<proteinExistence type="inferred from homology"/>
<feature type="transmembrane region" description="Helical" evidence="9">
    <location>
        <begin position="102"/>
        <end position="126"/>
    </location>
</feature>
<feature type="transmembrane region" description="Helical" evidence="9">
    <location>
        <begin position="133"/>
        <end position="154"/>
    </location>
</feature>
<dbReference type="Pfam" id="PF12911">
    <property type="entry name" value="OppC_N"/>
    <property type="match status" value="1"/>
</dbReference>
<keyword evidence="2 9" id="KW-0813">Transport</keyword>
<dbReference type="Gene3D" id="1.10.3720.10">
    <property type="entry name" value="MetI-like"/>
    <property type="match status" value="1"/>
</dbReference>
<evidence type="ECO:0000256" key="4">
    <source>
        <dbReference type="ARBA" id="ARBA00022692"/>
    </source>
</evidence>
<dbReference type="GO" id="GO:0005886">
    <property type="term" value="C:plasma membrane"/>
    <property type="evidence" value="ECO:0007669"/>
    <property type="project" value="UniProtKB-SubCell"/>
</dbReference>
<evidence type="ECO:0000256" key="7">
    <source>
        <dbReference type="ARBA" id="ARBA00022989"/>
    </source>
</evidence>
<keyword evidence="4 9" id="KW-0812">Transmembrane</keyword>
<name>A0A4P6V2I8_9HYPH</name>
<feature type="transmembrane region" description="Helical" evidence="9">
    <location>
        <begin position="264"/>
        <end position="287"/>
    </location>
</feature>
<dbReference type="KEGG" id="rpod:E0E05_10020"/>
<dbReference type="PROSITE" id="PS50928">
    <property type="entry name" value="ABC_TM1"/>
    <property type="match status" value="1"/>
</dbReference>
<evidence type="ECO:0000256" key="9">
    <source>
        <dbReference type="RuleBase" id="RU363032"/>
    </source>
</evidence>
<dbReference type="PANTHER" id="PTHR43386">
    <property type="entry name" value="OLIGOPEPTIDE TRANSPORT SYSTEM PERMEASE PROTEIN APPC"/>
    <property type="match status" value="1"/>
</dbReference>
<dbReference type="SUPFAM" id="SSF161098">
    <property type="entry name" value="MetI-like"/>
    <property type="match status" value="1"/>
</dbReference>
<evidence type="ECO:0000313" key="11">
    <source>
        <dbReference type="EMBL" id="QBK30899.1"/>
    </source>
</evidence>